<keyword evidence="4" id="KW-1185">Reference proteome</keyword>
<evidence type="ECO:0000313" key="3">
    <source>
        <dbReference type="EMBL" id="MBS2545736.1"/>
    </source>
</evidence>
<dbReference type="InterPro" id="IPR050570">
    <property type="entry name" value="Cell_wall_metabolism_enzyme"/>
</dbReference>
<protein>
    <submittedName>
        <fullName evidence="3">M23 family metallopeptidase</fullName>
    </submittedName>
</protein>
<evidence type="ECO:0000256" key="1">
    <source>
        <dbReference type="SAM" id="MobiDB-lite"/>
    </source>
</evidence>
<gene>
    <name evidence="3" type="ORF">KGQ19_02520</name>
</gene>
<reference evidence="3 4" key="1">
    <citation type="submission" date="2020-02" db="EMBL/GenBank/DDBJ databases">
        <title>Acidophilic actinobacteria isolated from forest soil.</title>
        <authorList>
            <person name="Golinska P."/>
        </authorList>
    </citation>
    <scope>NUCLEOTIDE SEQUENCE [LARGE SCALE GENOMIC DNA]</scope>
    <source>
        <strain evidence="3 4">NL8</strain>
    </source>
</reference>
<feature type="domain" description="M23ase beta-sheet core" evidence="2">
    <location>
        <begin position="438"/>
        <end position="524"/>
    </location>
</feature>
<dbReference type="PANTHER" id="PTHR21666:SF270">
    <property type="entry name" value="MUREIN HYDROLASE ACTIVATOR ENVC"/>
    <property type="match status" value="1"/>
</dbReference>
<dbReference type="InterPro" id="IPR011055">
    <property type="entry name" value="Dup_hybrid_motif"/>
</dbReference>
<dbReference type="PANTHER" id="PTHR21666">
    <property type="entry name" value="PEPTIDASE-RELATED"/>
    <property type="match status" value="1"/>
</dbReference>
<feature type="compositionally biased region" description="Low complexity" evidence="1">
    <location>
        <begin position="114"/>
        <end position="173"/>
    </location>
</feature>
<dbReference type="EMBL" id="JAAFYZ010000006">
    <property type="protein sequence ID" value="MBS2545736.1"/>
    <property type="molecule type" value="Genomic_DNA"/>
</dbReference>
<dbReference type="CDD" id="cd12797">
    <property type="entry name" value="M23_peptidase"/>
    <property type="match status" value="1"/>
</dbReference>
<dbReference type="SUPFAM" id="SSF51261">
    <property type="entry name" value="Duplicated hybrid motif"/>
    <property type="match status" value="1"/>
</dbReference>
<dbReference type="InterPro" id="IPR016047">
    <property type="entry name" value="M23ase_b-sheet_dom"/>
</dbReference>
<feature type="compositionally biased region" description="Acidic residues" evidence="1">
    <location>
        <begin position="263"/>
        <end position="283"/>
    </location>
</feature>
<proteinExistence type="predicted"/>
<dbReference type="Gene3D" id="2.70.70.10">
    <property type="entry name" value="Glucose Permease (Domain IIA)"/>
    <property type="match status" value="1"/>
</dbReference>
<dbReference type="Pfam" id="PF01551">
    <property type="entry name" value="Peptidase_M23"/>
    <property type="match status" value="1"/>
</dbReference>
<feature type="region of interest" description="Disordered" evidence="1">
    <location>
        <begin position="255"/>
        <end position="315"/>
    </location>
</feature>
<organism evidence="3 4">
    <name type="scientific">Catenulispora pinistramenti</name>
    <dbReference type="NCBI Taxonomy" id="2705254"/>
    <lineage>
        <taxon>Bacteria</taxon>
        <taxon>Bacillati</taxon>
        <taxon>Actinomycetota</taxon>
        <taxon>Actinomycetes</taxon>
        <taxon>Catenulisporales</taxon>
        <taxon>Catenulisporaceae</taxon>
        <taxon>Catenulispora</taxon>
    </lineage>
</organism>
<dbReference type="Proteomes" id="UP000730482">
    <property type="component" value="Unassembled WGS sequence"/>
</dbReference>
<feature type="region of interest" description="Disordered" evidence="1">
    <location>
        <begin position="85"/>
        <end position="188"/>
    </location>
</feature>
<feature type="compositionally biased region" description="Low complexity" evidence="1">
    <location>
        <begin position="85"/>
        <end position="102"/>
    </location>
</feature>
<accession>A0ABS5KK88</accession>
<name>A0ABS5KK88_9ACTN</name>
<dbReference type="RefSeq" id="WP_212007399.1">
    <property type="nucleotide sequence ID" value="NZ_JAAFYZ010000006.1"/>
</dbReference>
<comment type="caution">
    <text evidence="3">The sequence shown here is derived from an EMBL/GenBank/DDBJ whole genome shotgun (WGS) entry which is preliminary data.</text>
</comment>
<evidence type="ECO:0000313" key="4">
    <source>
        <dbReference type="Proteomes" id="UP000730482"/>
    </source>
</evidence>
<evidence type="ECO:0000259" key="2">
    <source>
        <dbReference type="Pfam" id="PF01551"/>
    </source>
</evidence>
<feature type="compositionally biased region" description="Basic and acidic residues" evidence="1">
    <location>
        <begin position="174"/>
        <end position="184"/>
    </location>
</feature>
<sequence>MGKHGSSQWDTDWEAAITPNGEDSLYGSSDGYQAVNEWSGVYEAQPQSGFYEQGAVYDYEAPAAPQQPVMDQSYYESVYAAYSAPQQQAPAAPVIPAQPQAPESSPMWDGPGWQDPYAQYRQPQQQYDQQHQQHQHPVQPPAQHQPQTQPHAQPQPHYGQQAYEAQQYGAQPQYEDHNFHHPDFDTGTFEAIYEAPGSTEAAYDLLPDGEGGYDAYDAHNGGGAYDAEGAYEGEYEDGEYAATGYTDDAEDYAGYGYDGYDGGSEDDGYAEGGDDDGYAEGGDDAPLRTRSRSGGTPPPIPPTRPFGSKPARPAVSLSGRRTLHAFTSTPAAVVGVAAVAVAAVGGLRLPSSHTETAADAAAPATPANGLEQNLLQMRAASANLADRATRSEQRSELVQQQALEKQRLAEMSQKYFLPVQDYVLTAGFGQAGDRWVNLHTGQDFAVPVGTKVVAVTDGTVIESGWAGPYGYRIVVQHPDGSQTWYCHLSVMKVRSGKVAAGQIIALSGDTGNTTGPHLHLEYHPPGPADPGNGVPGASTAVDPMPFLRSHGLVP</sequence>